<keyword evidence="12" id="KW-1185">Reference proteome</keyword>
<dbReference type="InterPro" id="IPR020846">
    <property type="entry name" value="MFS_dom"/>
</dbReference>
<keyword evidence="3" id="KW-1003">Cell membrane</keyword>
<keyword evidence="4 9" id="KW-0812">Transmembrane</keyword>
<feature type="transmembrane region" description="Helical" evidence="9">
    <location>
        <begin position="297"/>
        <end position="316"/>
    </location>
</feature>
<accession>A0A2S9Q0W5</accession>
<keyword evidence="5 9" id="KW-1133">Transmembrane helix</keyword>
<dbReference type="OrthoDB" id="9812221at2"/>
<evidence type="ECO:0000313" key="12">
    <source>
        <dbReference type="Proteomes" id="UP000239322"/>
    </source>
</evidence>
<dbReference type="PRINTS" id="PR01036">
    <property type="entry name" value="TCRTETB"/>
</dbReference>
<dbReference type="Proteomes" id="UP000239322">
    <property type="component" value="Unassembled WGS sequence"/>
</dbReference>
<evidence type="ECO:0000256" key="4">
    <source>
        <dbReference type="ARBA" id="ARBA00022692"/>
    </source>
</evidence>
<reference evidence="11 12" key="1">
    <citation type="submission" date="2018-03" db="EMBL/GenBank/DDBJ databases">
        <title>Novel Streptomyces sp. from soil.</title>
        <authorList>
            <person name="Tan G.Y.A."/>
            <person name="Lee Z.Y."/>
        </authorList>
    </citation>
    <scope>NUCLEOTIDE SEQUENCE [LARGE SCALE GENOMIC DNA]</scope>
    <source>
        <strain evidence="11 12">ST5x</strain>
    </source>
</reference>
<dbReference type="Pfam" id="PF07690">
    <property type="entry name" value="MFS_1"/>
    <property type="match status" value="1"/>
</dbReference>
<keyword evidence="6 9" id="KW-0472">Membrane</keyword>
<evidence type="ECO:0000256" key="7">
    <source>
        <dbReference type="ARBA" id="ARBA00023251"/>
    </source>
</evidence>
<gene>
    <name evidence="11" type="ORF">C6N75_04840</name>
</gene>
<dbReference type="EMBL" id="PVLV01000066">
    <property type="protein sequence ID" value="PRH80325.1"/>
    <property type="molecule type" value="Genomic_DNA"/>
</dbReference>
<dbReference type="GO" id="GO:0022857">
    <property type="term" value="F:transmembrane transporter activity"/>
    <property type="evidence" value="ECO:0007669"/>
    <property type="project" value="InterPro"/>
</dbReference>
<feature type="domain" description="Major facilitator superfamily (MFS) profile" evidence="10">
    <location>
        <begin position="9"/>
        <end position="500"/>
    </location>
</feature>
<proteinExistence type="predicted"/>
<evidence type="ECO:0000256" key="5">
    <source>
        <dbReference type="ARBA" id="ARBA00022989"/>
    </source>
</evidence>
<keyword evidence="7" id="KW-0046">Antibiotic resistance</keyword>
<feature type="transmembrane region" description="Helical" evidence="9">
    <location>
        <begin position="328"/>
        <end position="346"/>
    </location>
</feature>
<feature type="transmembrane region" description="Helical" evidence="9">
    <location>
        <begin position="134"/>
        <end position="155"/>
    </location>
</feature>
<feature type="transmembrane region" description="Helical" evidence="9">
    <location>
        <begin position="75"/>
        <end position="94"/>
    </location>
</feature>
<sequence>MSRRHRWWVLAVMTCASSMIAIDALVVLVALPTIQRSMGSSSTALQWVITAYLLSFAGMSAIGGRIGDDLGHERAFRIGTWLFVAASLAAGFAQSDAWLIAARAAQGAGAAILRPASQVIIFKEFPLAERGKAMGISSSLSTLFYGMAPLIGGVVTSELSWRAVFFVNPPLGIAAVVLTRLLLTDGPPRREPVDWASAPLLFAGLVCVVLPLAQARYWGWSSVAVVSLFSAGAVSLTLLAARGRRVSHPLLHLELLRQRQFAVGTSVVSAVRFAFVGFAVFGVVWLQDVVGLSPFEAGLAVLPLTLPTVVCAPLGGRLYDRLGPRVPLGFGMGLCVAALLCTALALHQQDFAWLLVFFSVMGIGMGLCVSPAWTAALAGTDLGMRGRAAGVTQTAREVGAALGLAVMGAVVTHVLGDRLGQVLQQDGRLPSERTGEVARSVGKAVEATQQGSRLPAGLPADLVPALKDAVTAAVSAAFYVGAAVLFLAASAVVLLPRRTEAAEKAAEGDVEGESKDRGGDRG</sequence>
<feature type="transmembrane region" description="Helical" evidence="9">
    <location>
        <begin position="195"/>
        <end position="213"/>
    </location>
</feature>
<comment type="subcellular location">
    <subcellularLocation>
        <location evidence="1">Cell membrane</location>
        <topology evidence="1">Multi-pass membrane protein</topology>
    </subcellularLocation>
</comment>
<dbReference type="InterPro" id="IPR011701">
    <property type="entry name" value="MFS"/>
</dbReference>
<dbReference type="Gene3D" id="1.20.1720.10">
    <property type="entry name" value="Multidrug resistance protein D"/>
    <property type="match status" value="1"/>
</dbReference>
<dbReference type="InterPro" id="IPR036259">
    <property type="entry name" value="MFS_trans_sf"/>
</dbReference>
<organism evidence="11 12">
    <name type="scientific">Streptomyces solincola</name>
    <dbReference type="NCBI Taxonomy" id="2100817"/>
    <lineage>
        <taxon>Bacteria</taxon>
        <taxon>Bacillati</taxon>
        <taxon>Actinomycetota</taxon>
        <taxon>Actinomycetes</taxon>
        <taxon>Kitasatosporales</taxon>
        <taxon>Streptomycetaceae</taxon>
        <taxon>Streptomyces</taxon>
    </lineage>
</organism>
<dbReference type="AlphaFoldDB" id="A0A2S9Q0W5"/>
<feature type="transmembrane region" description="Helical" evidence="9">
    <location>
        <begin position="352"/>
        <end position="377"/>
    </location>
</feature>
<evidence type="ECO:0000256" key="6">
    <source>
        <dbReference type="ARBA" id="ARBA00023136"/>
    </source>
</evidence>
<name>A0A2S9Q0W5_9ACTN</name>
<feature type="transmembrane region" description="Helical" evidence="9">
    <location>
        <begin position="161"/>
        <end position="183"/>
    </location>
</feature>
<evidence type="ECO:0000259" key="10">
    <source>
        <dbReference type="PROSITE" id="PS50850"/>
    </source>
</evidence>
<dbReference type="GO" id="GO:0046677">
    <property type="term" value="P:response to antibiotic"/>
    <property type="evidence" value="ECO:0007669"/>
    <property type="project" value="UniProtKB-KW"/>
</dbReference>
<feature type="transmembrane region" description="Helical" evidence="9">
    <location>
        <begin position="261"/>
        <end position="285"/>
    </location>
</feature>
<feature type="transmembrane region" description="Helical" evidence="9">
    <location>
        <begin position="7"/>
        <end position="32"/>
    </location>
</feature>
<feature type="transmembrane region" description="Helical" evidence="9">
    <location>
        <begin position="219"/>
        <end position="241"/>
    </location>
</feature>
<dbReference type="SUPFAM" id="SSF103473">
    <property type="entry name" value="MFS general substrate transporter"/>
    <property type="match status" value="1"/>
</dbReference>
<dbReference type="PANTHER" id="PTHR42718:SF46">
    <property type="entry name" value="BLR6921 PROTEIN"/>
    <property type="match status" value="1"/>
</dbReference>
<dbReference type="PROSITE" id="PS50850">
    <property type="entry name" value="MFS"/>
    <property type="match status" value="1"/>
</dbReference>
<evidence type="ECO:0000256" key="8">
    <source>
        <dbReference type="SAM" id="MobiDB-lite"/>
    </source>
</evidence>
<comment type="caution">
    <text evidence="11">The sequence shown here is derived from an EMBL/GenBank/DDBJ whole genome shotgun (WGS) entry which is preliminary data.</text>
</comment>
<evidence type="ECO:0000313" key="11">
    <source>
        <dbReference type="EMBL" id="PRH80325.1"/>
    </source>
</evidence>
<feature type="transmembrane region" description="Helical" evidence="9">
    <location>
        <begin position="476"/>
        <end position="495"/>
    </location>
</feature>
<keyword evidence="2" id="KW-0813">Transport</keyword>
<evidence type="ECO:0000256" key="2">
    <source>
        <dbReference type="ARBA" id="ARBA00022448"/>
    </source>
</evidence>
<evidence type="ECO:0000256" key="1">
    <source>
        <dbReference type="ARBA" id="ARBA00004651"/>
    </source>
</evidence>
<evidence type="ECO:0000256" key="9">
    <source>
        <dbReference type="SAM" id="Phobius"/>
    </source>
</evidence>
<dbReference type="PANTHER" id="PTHR42718">
    <property type="entry name" value="MAJOR FACILITATOR SUPERFAMILY MULTIDRUG TRANSPORTER MFSC"/>
    <property type="match status" value="1"/>
</dbReference>
<dbReference type="CDD" id="cd17321">
    <property type="entry name" value="MFS_MMR_MDR_like"/>
    <property type="match status" value="1"/>
</dbReference>
<protein>
    <submittedName>
        <fullName evidence="11">MFS transporter</fullName>
    </submittedName>
</protein>
<feature type="region of interest" description="Disordered" evidence="8">
    <location>
        <begin position="501"/>
        <end position="522"/>
    </location>
</feature>
<evidence type="ECO:0000256" key="3">
    <source>
        <dbReference type="ARBA" id="ARBA00022475"/>
    </source>
</evidence>
<dbReference type="Gene3D" id="1.20.1250.20">
    <property type="entry name" value="MFS general substrate transporter like domains"/>
    <property type="match status" value="1"/>
</dbReference>
<dbReference type="GO" id="GO:0005886">
    <property type="term" value="C:plasma membrane"/>
    <property type="evidence" value="ECO:0007669"/>
    <property type="project" value="UniProtKB-SubCell"/>
</dbReference>
<feature type="transmembrane region" description="Helical" evidence="9">
    <location>
        <begin position="44"/>
        <end position="63"/>
    </location>
</feature>